<organism evidence="1 2">
    <name type="scientific">Clunio marinus</name>
    <dbReference type="NCBI Taxonomy" id="568069"/>
    <lineage>
        <taxon>Eukaryota</taxon>
        <taxon>Metazoa</taxon>
        <taxon>Ecdysozoa</taxon>
        <taxon>Arthropoda</taxon>
        <taxon>Hexapoda</taxon>
        <taxon>Insecta</taxon>
        <taxon>Pterygota</taxon>
        <taxon>Neoptera</taxon>
        <taxon>Endopterygota</taxon>
        <taxon>Diptera</taxon>
        <taxon>Nematocera</taxon>
        <taxon>Chironomoidea</taxon>
        <taxon>Chironomidae</taxon>
        <taxon>Clunio</taxon>
    </lineage>
</organism>
<dbReference type="Proteomes" id="UP000183832">
    <property type="component" value="Unassembled WGS sequence"/>
</dbReference>
<evidence type="ECO:0000313" key="1">
    <source>
        <dbReference type="EMBL" id="CRK88756.1"/>
    </source>
</evidence>
<dbReference type="EMBL" id="CVRI01000010">
    <property type="protein sequence ID" value="CRK88756.1"/>
    <property type="molecule type" value="Genomic_DNA"/>
</dbReference>
<keyword evidence="2" id="KW-1185">Reference proteome</keyword>
<sequence length="69" mass="8074">MHMLRSCLWRNPSGMALETYYEYCGVGDVEKFSLLLWLMLQLSSERIQCRMNAAYNNVMSSDNSLEFEP</sequence>
<name>A0A1J1HMY7_9DIPT</name>
<evidence type="ECO:0000313" key="2">
    <source>
        <dbReference type="Proteomes" id="UP000183832"/>
    </source>
</evidence>
<proteinExistence type="predicted"/>
<protein>
    <submittedName>
        <fullName evidence="1">CLUMA_CG002753, isoform A</fullName>
    </submittedName>
</protein>
<reference evidence="1 2" key="1">
    <citation type="submission" date="2015-04" db="EMBL/GenBank/DDBJ databases">
        <authorList>
            <person name="Syromyatnikov M.Y."/>
            <person name="Popov V.N."/>
        </authorList>
    </citation>
    <scope>NUCLEOTIDE SEQUENCE [LARGE SCALE GENOMIC DNA]</scope>
</reference>
<dbReference type="AlphaFoldDB" id="A0A1J1HMY7"/>
<gene>
    <name evidence="1" type="ORF">CLUMA_CG002753</name>
</gene>
<accession>A0A1J1HMY7</accession>